<feature type="signal peptide" evidence="1">
    <location>
        <begin position="1"/>
        <end position="24"/>
    </location>
</feature>
<evidence type="ECO:0000256" key="1">
    <source>
        <dbReference type="SAM" id="SignalP"/>
    </source>
</evidence>
<dbReference type="Pfam" id="PF11518">
    <property type="entry name" value="DUF3221"/>
    <property type="match status" value="1"/>
</dbReference>
<dbReference type="InterPro" id="IPR021598">
    <property type="entry name" value="DUF3221"/>
</dbReference>
<reference evidence="2 3" key="1">
    <citation type="submission" date="2024-05" db="EMBL/GenBank/DDBJ databases">
        <authorList>
            <person name="Venkateswaran K."/>
        </authorList>
    </citation>
    <scope>NUCLEOTIDE SEQUENCE [LARGE SCALE GENOMIC DNA]</scope>
    <source>
        <strain evidence="2 3">179-C4-2-HS</strain>
    </source>
</reference>
<evidence type="ECO:0000313" key="3">
    <source>
        <dbReference type="Proteomes" id="UP001241748"/>
    </source>
</evidence>
<dbReference type="RefSeq" id="WP_306074895.1">
    <property type="nucleotide sequence ID" value="NZ_JAROBZ020000001.1"/>
</dbReference>
<feature type="chain" id="PRO_5045257664" evidence="1">
    <location>
        <begin position="25"/>
        <end position="125"/>
    </location>
</feature>
<organism evidence="2 3">
    <name type="scientific">Neobacillus driksii</name>
    <dbReference type="NCBI Taxonomy" id="3035913"/>
    <lineage>
        <taxon>Bacteria</taxon>
        <taxon>Bacillati</taxon>
        <taxon>Bacillota</taxon>
        <taxon>Bacilli</taxon>
        <taxon>Bacillales</taxon>
        <taxon>Bacillaceae</taxon>
        <taxon>Neobacillus</taxon>
    </lineage>
</organism>
<name>A0ABV4YR66_9BACI</name>
<comment type="caution">
    <text evidence="2">The sequence shown here is derived from an EMBL/GenBank/DDBJ whole genome shotgun (WGS) entry which is preliminary data.</text>
</comment>
<accession>A0ABV4YR66</accession>
<protein>
    <submittedName>
        <fullName evidence="2">DUF3221 domain-containing protein</fullName>
    </submittedName>
</protein>
<sequence length="125" mass="13801">MLIKKTVSLVVASLLIMIVSCSNNDSNDTKKGYDEKIVNSEEITGLGVEGYVKKQTSNRGFLLEVTKDHQMFDTGTLIHVGVDEETMLDELEVGQNVSVWYGGPILESDPPKIKGLKIEIKDSEN</sequence>
<gene>
    <name evidence="2" type="ORF">P5G62_009540</name>
</gene>
<dbReference type="Gene3D" id="2.40.50.140">
    <property type="entry name" value="Nucleic acid-binding proteins"/>
    <property type="match status" value="1"/>
</dbReference>
<keyword evidence="3" id="KW-1185">Reference proteome</keyword>
<dbReference type="EMBL" id="JAROBZ020000001">
    <property type="protein sequence ID" value="MFB3167354.1"/>
    <property type="molecule type" value="Genomic_DNA"/>
</dbReference>
<dbReference type="InterPro" id="IPR012340">
    <property type="entry name" value="NA-bd_OB-fold"/>
</dbReference>
<dbReference type="Proteomes" id="UP001241748">
    <property type="component" value="Unassembled WGS sequence"/>
</dbReference>
<proteinExistence type="predicted"/>
<dbReference type="PROSITE" id="PS51257">
    <property type="entry name" value="PROKAR_LIPOPROTEIN"/>
    <property type="match status" value="1"/>
</dbReference>
<keyword evidence="1" id="KW-0732">Signal</keyword>
<evidence type="ECO:0000313" key="2">
    <source>
        <dbReference type="EMBL" id="MFB3167354.1"/>
    </source>
</evidence>